<reference evidence="1 2" key="1">
    <citation type="journal article" date="2019" name="Sci. Rep.">
        <title>Orb-weaving spider Araneus ventricosus genome elucidates the spidroin gene catalogue.</title>
        <authorList>
            <person name="Kono N."/>
            <person name="Nakamura H."/>
            <person name="Ohtoshi R."/>
            <person name="Moran D.A.P."/>
            <person name="Shinohara A."/>
            <person name="Yoshida Y."/>
            <person name="Fujiwara M."/>
            <person name="Mori M."/>
            <person name="Tomita M."/>
            <person name="Arakawa K."/>
        </authorList>
    </citation>
    <scope>NUCLEOTIDE SEQUENCE [LARGE SCALE GENOMIC DNA]</scope>
</reference>
<accession>A0A4Y2CFE0</accession>
<gene>
    <name evidence="1" type="ORF">AVEN_76512_1</name>
</gene>
<organism evidence="1 2">
    <name type="scientific">Araneus ventricosus</name>
    <name type="common">Orbweaver spider</name>
    <name type="synonym">Epeira ventricosa</name>
    <dbReference type="NCBI Taxonomy" id="182803"/>
    <lineage>
        <taxon>Eukaryota</taxon>
        <taxon>Metazoa</taxon>
        <taxon>Ecdysozoa</taxon>
        <taxon>Arthropoda</taxon>
        <taxon>Chelicerata</taxon>
        <taxon>Arachnida</taxon>
        <taxon>Araneae</taxon>
        <taxon>Araneomorphae</taxon>
        <taxon>Entelegynae</taxon>
        <taxon>Araneoidea</taxon>
        <taxon>Araneidae</taxon>
        <taxon>Araneus</taxon>
    </lineage>
</organism>
<protein>
    <submittedName>
        <fullName evidence="1">Uncharacterized protein</fullName>
    </submittedName>
</protein>
<dbReference type="Proteomes" id="UP000499080">
    <property type="component" value="Unassembled WGS sequence"/>
</dbReference>
<dbReference type="EMBL" id="BGPR01000180">
    <property type="protein sequence ID" value="GBM02467.1"/>
    <property type="molecule type" value="Genomic_DNA"/>
</dbReference>
<dbReference type="AlphaFoldDB" id="A0A4Y2CFE0"/>
<proteinExistence type="predicted"/>
<dbReference type="Gene3D" id="3.30.420.10">
    <property type="entry name" value="Ribonuclease H-like superfamily/Ribonuclease H"/>
    <property type="match status" value="1"/>
</dbReference>
<dbReference type="InterPro" id="IPR036397">
    <property type="entry name" value="RNaseH_sf"/>
</dbReference>
<sequence>MSSSSFNDILYTVRHGFHSFRTQMFGVVITKTISFFAWLSSPPYSHVSSQYSANFRWDLLLETDQANPKLLISFPERNLWSMVKRRASRMDCSTKRRMIGNVINVWFRDDHVKHLCSKLVESKPNRVQDVIKARGRQIFF</sequence>
<dbReference type="GO" id="GO:0003676">
    <property type="term" value="F:nucleic acid binding"/>
    <property type="evidence" value="ECO:0007669"/>
    <property type="project" value="InterPro"/>
</dbReference>
<comment type="caution">
    <text evidence="1">The sequence shown here is derived from an EMBL/GenBank/DDBJ whole genome shotgun (WGS) entry which is preliminary data.</text>
</comment>
<evidence type="ECO:0000313" key="2">
    <source>
        <dbReference type="Proteomes" id="UP000499080"/>
    </source>
</evidence>
<evidence type="ECO:0000313" key="1">
    <source>
        <dbReference type="EMBL" id="GBM02467.1"/>
    </source>
</evidence>
<name>A0A4Y2CFE0_ARAVE</name>
<keyword evidence="2" id="KW-1185">Reference proteome</keyword>